<dbReference type="InterPro" id="IPR036388">
    <property type="entry name" value="WH-like_DNA-bd_sf"/>
</dbReference>
<dbReference type="PROSITE" id="PS50931">
    <property type="entry name" value="HTH_LYSR"/>
    <property type="match status" value="1"/>
</dbReference>
<organism evidence="6 7">
    <name type="scientific">Nonomuraea jabiensis</name>
    <dbReference type="NCBI Taxonomy" id="882448"/>
    <lineage>
        <taxon>Bacteria</taxon>
        <taxon>Bacillati</taxon>
        <taxon>Actinomycetota</taxon>
        <taxon>Actinomycetes</taxon>
        <taxon>Streptosporangiales</taxon>
        <taxon>Streptosporangiaceae</taxon>
        <taxon>Nonomuraea</taxon>
    </lineage>
</organism>
<keyword evidence="4" id="KW-0804">Transcription</keyword>
<keyword evidence="7" id="KW-1185">Reference proteome</keyword>
<dbReference type="GO" id="GO:0032993">
    <property type="term" value="C:protein-DNA complex"/>
    <property type="evidence" value="ECO:0007669"/>
    <property type="project" value="TreeGrafter"/>
</dbReference>
<dbReference type="CDD" id="cd08414">
    <property type="entry name" value="PBP2_LTTR_aromatics_like"/>
    <property type="match status" value="1"/>
</dbReference>
<dbReference type="RefSeq" id="WP_185076032.1">
    <property type="nucleotide sequence ID" value="NZ_JACHMB010000001.1"/>
</dbReference>
<dbReference type="Pfam" id="PF03466">
    <property type="entry name" value="LysR_substrate"/>
    <property type="match status" value="1"/>
</dbReference>
<keyword evidence="3 6" id="KW-0238">DNA-binding</keyword>
<feature type="domain" description="HTH lysR-type" evidence="5">
    <location>
        <begin position="4"/>
        <end position="61"/>
    </location>
</feature>
<reference evidence="6 7" key="1">
    <citation type="submission" date="2020-08" db="EMBL/GenBank/DDBJ databases">
        <title>Sequencing the genomes of 1000 actinobacteria strains.</title>
        <authorList>
            <person name="Klenk H.-P."/>
        </authorList>
    </citation>
    <scope>NUCLEOTIDE SEQUENCE [LARGE SCALE GENOMIC DNA]</scope>
    <source>
        <strain evidence="6 7">DSM 45507</strain>
    </source>
</reference>
<comment type="similarity">
    <text evidence="1">Belongs to the LysR transcriptional regulatory family.</text>
</comment>
<dbReference type="AlphaFoldDB" id="A0A7W9GFS6"/>
<dbReference type="InterPro" id="IPR036390">
    <property type="entry name" value="WH_DNA-bd_sf"/>
</dbReference>
<dbReference type="FunFam" id="1.10.10.10:FF:000001">
    <property type="entry name" value="LysR family transcriptional regulator"/>
    <property type="match status" value="1"/>
</dbReference>
<keyword evidence="2" id="KW-0805">Transcription regulation</keyword>
<dbReference type="Pfam" id="PF00126">
    <property type="entry name" value="HTH_1"/>
    <property type="match status" value="1"/>
</dbReference>
<protein>
    <submittedName>
        <fullName evidence="6">DNA-binding transcriptional LysR family regulator</fullName>
    </submittedName>
</protein>
<dbReference type="Gene3D" id="1.10.10.10">
    <property type="entry name" value="Winged helix-like DNA-binding domain superfamily/Winged helix DNA-binding domain"/>
    <property type="match status" value="1"/>
</dbReference>
<dbReference type="EMBL" id="JACHMB010000001">
    <property type="protein sequence ID" value="MBB5783017.1"/>
    <property type="molecule type" value="Genomic_DNA"/>
</dbReference>
<dbReference type="SUPFAM" id="SSF46785">
    <property type="entry name" value="Winged helix' DNA-binding domain"/>
    <property type="match status" value="1"/>
</dbReference>
<gene>
    <name evidence="6" type="ORF">HD596_009773</name>
</gene>
<evidence type="ECO:0000256" key="2">
    <source>
        <dbReference type="ARBA" id="ARBA00023015"/>
    </source>
</evidence>
<comment type="caution">
    <text evidence="6">The sequence shown here is derived from an EMBL/GenBank/DDBJ whole genome shotgun (WGS) entry which is preliminary data.</text>
</comment>
<evidence type="ECO:0000256" key="4">
    <source>
        <dbReference type="ARBA" id="ARBA00023163"/>
    </source>
</evidence>
<evidence type="ECO:0000313" key="6">
    <source>
        <dbReference type="EMBL" id="MBB5783017.1"/>
    </source>
</evidence>
<dbReference type="GO" id="GO:0003677">
    <property type="term" value="F:DNA binding"/>
    <property type="evidence" value="ECO:0007669"/>
    <property type="project" value="UniProtKB-KW"/>
</dbReference>
<evidence type="ECO:0000256" key="1">
    <source>
        <dbReference type="ARBA" id="ARBA00009437"/>
    </source>
</evidence>
<dbReference type="PANTHER" id="PTHR30346:SF0">
    <property type="entry name" value="HCA OPERON TRANSCRIPTIONAL ACTIVATOR HCAR"/>
    <property type="match status" value="1"/>
</dbReference>
<dbReference type="Gene3D" id="3.40.190.10">
    <property type="entry name" value="Periplasmic binding protein-like II"/>
    <property type="match status" value="2"/>
</dbReference>
<proteinExistence type="inferred from homology"/>
<dbReference type="GO" id="GO:0003700">
    <property type="term" value="F:DNA-binding transcription factor activity"/>
    <property type="evidence" value="ECO:0007669"/>
    <property type="project" value="InterPro"/>
</dbReference>
<evidence type="ECO:0000313" key="7">
    <source>
        <dbReference type="Proteomes" id="UP000579153"/>
    </source>
</evidence>
<dbReference type="PRINTS" id="PR00039">
    <property type="entry name" value="HTHLYSR"/>
</dbReference>
<evidence type="ECO:0000256" key="3">
    <source>
        <dbReference type="ARBA" id="ARBA00023125"/>
    </source>
</evidence>
<accession>A0A7W9GFS6</accession>
<dbReference type="InterPro" id="IPR000847">
    <property type="entry name" value="LysR_HTH_N"/>
</dbReference>
<dbReference type="Proteomes" id="UP000579153">
    <property type="component" value="Unassembled WGS sequence"/>
</dbReference>
<dbReference type="SUPFAM" id="SSF53850">
    <property type="entry name" value="Periplasmic binding protein-like II"/>
    <property type="match status" value="1"/>
</dbReference>
<dbReference type="PANTHER" id="PTHR30346">
    <property type="entry name" value="TRANSCRIPTIONAL DUAL REGULATOR HCAR-RELATED"/>
    <property type="match status" value="1"/>
</dbReference>
<sequence>MNDLEVRQLRYFVAVAEELHFGRAAERLGMAQPPLSRAIRALERQLGVPLLERTTRHVALTPAGETLLRDARIALDAVTAAARRARHAGRSEPGLRLALKADYDGGLLPRILAAYQREAAALPVELVLGGKGEQVTALRDGRADVALVPAAVDEPFDVHGLDVEPLLTEPRLVALAASDPLSARSCLRLADLAGRVLPDGTPADGREACPATAGARPRRLDLAEIFNLVEVGSIVWFPPASVAPRHPRPGIAYRTVSDLPPLTLTLAWPHHSRSPAVAAFVRTATATAAATAAHPADERAPQPATS</sequence>
<dbReference type="InterPro" id="IPR005119">
    <property type="entry name" value="LysR_subst-bd"/>
</dbReference>
<name>A0A7W9GFS6_9ACTN</name>
<evidence type="ECO:0000259" key="5">
    <source>
        <dbReference type="PROSITE" id="PS50931"/>
    </source>
</evidence>